<dbReference type="Proteomes" id="UP001197214">
    <property type="component" value="Unassembled WGS sequence"/>
</dbReference>
<dbReference type="CDD" id="cd09627">
    <property type="entry name" value="DOMON_murB_like"/>
    <property type="match status" value="1"/>
</dbReference>
<comment type="caution">
    <text evidence="1">The sequence shown here is derived from an EMBL/GenBank/DDBJ whole genome shotgun (WGS) entry which is preliminary data.</text>
</comment>
<gene>
    <name evidence="1" type="ORF">KY084_00275</name>
</gene>
<sequence>MRFDLVCHPDTQQSALDSIVVTVAPRKGACLRVSFRARGDVAAVRWPGAAKRGEGPWSRADELWRHSCFEVFFGLPDKLGYREVNLSTSGRWAGYRFTGYREGMADANDVALLAAKWRILSDRAEMHALIELPSAYRHADLILGLSAVIEDGDGGKSYWALAHPPGKPDFHHRDCFALPIAAPDAI</sequence>
<keyword evidence="2" id="KW-1185">Reference proteome</keyword>
<name>A0ABS6XGH0_9SPHN</name>
<evidence type="ECO:0000313" key="1">
    <source>
        <dbReference type="EMBL" id="MBW4329313.1"/>
    </source>
</evidence>
<dbReference type="EMBL" id="JAHWZX010000001">
    <property type="protein sequence ID" value="MBW4329313.1"/>
    <property type="molecule type" value="Genomic_DNA"/>
</dbReference>
<organism evidence="1 2">
    <name type="scientific">Stakelama flava</name>
    <dbReference type="NCBI Taxonomy" id="2860338"/>
    <lineage>
        <taxon>Bacteria</taxon>
        <taxon>Pseudomonadati</taxon>
        <taxon>Pseudomonadota</taxon>
        <taxon>Alphaproteobacteria</taxon>
        <taxon>Sphingomonadales</taxon>
        <taxon>Sphingomonadaceae</taxon>
        <taxon>Stakelama</taxon>
    </lineage>
</organism>
<dbReference type="RefSeq" id="WP_219236440.1">
    <property type="nucleotide sequence ID" value="NZ_JAHWZX010000001.1"/>
</dbReference>
<reference evidence="1 2" key="1">
    <citation type="submission" date="2021-07" db="EMBL/GenBank/DDBJ databases">
        <title>Stakelama flava sp. nov., a novel endophytic bacterium isolated from branch of Kandelia candel.</title>
        <authorList>
            <person name="Tuo L."/>
        </authorList>
    </citation>
    <scope>NUCLEOTIDE SEQUENCE [LARGE SCALE GENOMIC DNA]</scope>
    <source>
        <strain evidence="1 2">CBK3Z-3</strain>
    </source>
</reference>
<evidence type="ECO:0000313" key="2">
    <source>
        <dbReference type="Proteomes" id="UP001197214"/>
    </source>
</evidence>
<proteinExistence type="predicted"/>
<protein>
    <submittedName>
        <fullName evidence="1">DOMON-like domain-containing protein</fullName>
    </submittedName>
</protein>
<accession>A0ABS6XGH0</accession>